<gene>
    <name evidence="1" type="ORF">M8523_08790</name>
</gene>
<dbReference type="InterPro" id="IPR018772">
    <property type="entry name" value="Transcription_activator_HlyU"/>
</dbReference>
<organism evidence="1 2">
    <name type="scientific">Lichenifustis flavocetrariae</name>
    <dbReference type="NCBI Taxonomy" id="2949735"/>
    <lineage>
        <taxon>Bacteria</taxon>
        <taxon>Pseudomonadati</taxon>
        <taxon>Pseudomonadota</taxon>
        <taxon>Alphaproteobacteria</taxon>
        <taxon>Hyphomicrobiales</taxon>
        <taxon>Lichenihabitantaceae</taxon>
        <taxon>Lichenifustis</taxon>
    </lineage>
</organism>
<accession>A0AA42CI15</accession>
<dbReference type="AlphaFoldDB" id="A0AA42CI15"/>
<keyword evidence="2" id="KW-1185">Reference proteome</keyword>
<protein>
    <submittedName>
        <fullName evidence="1">HlyU family transcriptional regulator</fullName>
    </submittedName>
</protein>
<reference evidence="1" key="1">
    <citation type="submission" date="2022-05" db="EMBL/GenBank/DDBJ databases">
        <authorList>
            <person name="Pankratov T."/>
        </authorList>
    </citation>
    <scope>NUCLEOTIDE SEQUENCE</scope>
    <source>
        <strain evidence="1">BP6-180914</strain>
    </source>
</reference>
<name>A0AA42CI15_9HYPH</name>
<proteinExistence type="predicted"/>
<evidence type="ECO:0000313" key="1">
    <source>
        <dbReference type="EMBL" id="MCW6508118.1"/>
    </source>
</evidence>
<dbReference type="Pfam" id="PF10115">
    <property type="entry name" value="HlyU"/>
    <property type="match status" value="1"/>
</dbReference>
<dbReference type="RefSeq" id="WP_282584463.1">
    <property type="nucleotide sequence ID" value="NZ_JAMOIM010000004.1"/>
</dbReference>
<evidence type="ECO:0000313" key="2">
    <source>
        <dbReference type="Proteomes" id="UP001165667"/>
    </source>
</evidence>
<dbReference type="EMBL" id="JAMOIM010000004">
    <property type="protein sequence ID" value="MCW6508118.1"/>
    <property type="molecule type" value="Genomic_DNA"/>
</dbReference>
<comment type="caution">
    <text evidence="1">The sequence shown here is derived from an EMBL/GenBank/DDBJ whole genome shotgun (WGS) entry which is preliminary data.</text>
</comment>
<dbReference type="Proteomes" id="UP001165667">
    <property type="component" value="Unassembled WGS sequence"/>
</dbReference>
<sequence length="99" mass="10528">MSFLKKLFGGGAESPGKAAEPVVTGEVDYKGFTIRAVPFKENGQYQTAGTIEKEIGGSVKTHRFVRADRSPSVDEVTTLALSKGQLMVDQMGESLFSGG</sequence>